<dbReference type="InterPro" id="IPR005565">
    <property type="entry name" value="Hemolysn_activator_HlyB_C"/>
</dbReference>
<reference evidence="11" key="1">
    <citation type="submission" date="2022-05" db="EMBL/GenBank/DDBJ databases">
        <title>An RpoN-dependent PEP-CTERM gene is involved in floc formation of an Aquincola tertiaricarbonis strain.</title>
        <authorList>
            <person name="Qiu D."/>
            <person name="Xia M."/>
        </authorList>
    </citation>
    <scope>NUCLEOTIDE SEQUENCE</scope>
    <source>
        <strain evidence="11">RN12</strain>
    </source>
</reference>
<dbReference type="EMBL" id="CP097635">
    <property type="protein sequence ID" value="URI06189.1"/>
    <property type="molecule type" value="Genomic_DNA"/>
</dbReference>
<dbReference type="Gene3D" id="3.10.20.310">
    <property type="entry name" value="membrane protein fhac"/>
    <property type="match status" value="1"/>
</dbReference>
<dbReference type="RefSeq" id="WP_250194453.1">
    <property type="nucleotide sequence ID" value="NZ_CP097635.1"/>
</dbReference>
<evidence type="ECO:0000256" key="4">
    <source>
        <dbReference type="ARBA" id="ARBA00022452"/>
    </source>
</evidence>
<evidence type="ECO:0000256" key="5">
    <source>
        <dbReference type="ARBA" id="ARBA00022692"/>
    </source>
</evidence>
<keyword evidence="3" id="KW-0813">Transport</keyword>
<evidence type="ECO:0000313" key="12">
    <source>
        <dbReference type="Proteomes" id="UP001056201"/>
    </source>
</evidence>
<keyword evidence="12" id="KW-1185">Reference proteome</keyword>
<evidence type="ECO:0000256" key="3">
    <source>
        <dbReference type="ARBA" id="ARBA00022448"/>
    </source>
</evidence>
<comment type="subcellular location">
    <subcellularLocation>
        <location evidence="1">Cell outer membrane</location>
    </subcellularLocation>
</comment>
<keyword evidence="6" id="KW-0653">Protein transport</keyword>
<feature type="chain" id="PRO_5045346356" evidence="9">
    <location>
        <begin position="26"/>
        <end position="560"/>
    </location>
</feature>
<comment type="similarity">
    <text evidence="2">Belongs to the TPS (TC 1.B.20) family.</text>
</comment>
<dbReference type="Proteomes" id="UP001056201">
    <property type="component" value="Chromosome 1"/>
</dbReference>
<dbReference type="Gene3D" id="2.40.160.50">
    <property type="entry name" value="membrane protein fhac: a member of the omp85/tpsb transporter family"/>
    <property type="match status" value="1"/>
</dbReference>
<evidence type="ECO:0000256" key="9">
    <source>
        <dbReference type="SAM" id="SignalP"/>
    </source>
</evidence>
<sequence>MTAPLHRRCAGLIVALLAACLPVDATRAQTPPDAGALRQQIEGQVRPALPPSADPLPTAPPKPLQLPEGVTLSAKAFRFTGNTLLADAQLQPVVRGWLNRPIGFADLQQATQAVATTYRNAGWIVHAYLPTQDVTEGTITIHVAEAVFAGAQLEGEPPSRIDPAMALRIVEAQQPTGAPLNANALDRALLLVDDLPGVSATAALAPGAQDNQTALALRLRDGPLLEAEAGIDNHGARSTGSRRVTLAATLHSPLRLGDRLRLDLLHGSGTDYGRLGWSLPVGSDGWRLGAHASQLRYDVVAREFAALHAEGASTSVGVDASYPLLRSRLRNLYLTAAADDKRFRNRANGATQSRYGVRSLRLGLTGNLYDTLGGGGANSYGITWTRGRVDQGQREAGEDPATGGRYGKLHYAAAREQTFTPALSLLASVSGQFGSRHLDSSERFYLGGPGGVRAYPVNEGSGNQGQLATAELRWRVHPDVAISGFYDWGRATGHAAVASASTRLQGYGASVAWSGPQDTVLKLTWARRDGHNPSANAITGRDQDGSLQRNRVWLQASLRF</sequence>
<feature type="signal peptide" evidence="9">
    <location>
        <begin position="1"/>
        <end position="25"/>
    </location>
</feature>
<protein>
    <submittedName>
        <fullName evidence="11">ShlB/FhaC/HecB family hemolysin secretion/activation protein</fullName>
    </submittedName>
</protein>
<evidence type="ECO:0000256" key="6">
    <source>
        <dbReference type="ARBA" id="ARBA00022927"/>
    </source>
</evidence>
<keyword evidence="8" id="KW-0998">Cell outer membrane</keyword>
<gene>
    <name evidence="11" type="ORF">MW290_09645</name>
</gene>
<dbReference type="PANTHER" id="PTHR34597:SF1">
    <property type="entry name" value="HEME_HEMOPEXIN TRANSPORTER PROTEIN HUXB"/>
    <property type="match status" value="1"/>
</dbReference>
<dbReference type="PROSITE" id="PS51779">
    <property type="entry name" value="POTRA"/>
    <property type="match status" value="1"/>
</dbReference>
<dbReference type="InterPro" id="IPR013686">
    <property type="entry name" value="Polypept-transport_assoc_ShlB"/>
</dbReference>
<keyword evidence="9" id="KW-0732">Signal</keyword>
<accession>A0ABY4S1F8</accession>
<name>A0ABY4S1F8_AQUTE</name>
<dbReference type="Pfam" id="PF03865">
    <property type="entry name" value="ShlB"/>
    <property type="match status" value="1"/>
</dbReference>
<proteinExistence type="inferred from homology"/>
<dbReference type="InterPro" id="IPR051544">
    <property type="entry name" value="TPS_OM_transporter"/>
</dbReference>
<evidence type="ECO:0000256" key="2">
    <source>
        <dbReference type="ARBA" id="ARBA00009055"/>
    </source>
</evidence>
<dbReference type="InterPro" id="IPR034746">
    <property type="entry name" value="POTRA"/>
</dbReference>
<evidence type="ECO:0000256" key="1">
    <source>
        <dbReference type="ARBA" id="ARBA00004442"/>
    </source>
</evidence>
<dbReference type="Pfam" id="PF08479">
    <property type="entry name" value="POTRA_2"/>
    <property type="match status" value="1"/>
</dbReference>
<feature type="domain" description="POTRA" evidence="10">
    <location>
        <begin position="72"/>
        <end position="146"/>
    </location>
</feature>
<evidence type="ECO:0000313" key="11">
    <source>
        <dbReference type="EMBL" id="URI06189.1"/>
    </source>
</evidence>
<keyword evidence="4" id="KW-1134">Transmembrane beta strand</keyword>
<keyword evidence="5" id="KW-0812">Transmembrane</keyword>
<evidence type="ECO:0000259" key="10">
    <source>
        <dbReference type="PROSITE" id="PS51779"/>
    </source>
</evidence>
<organism evidence="11 12">
    <name type="scientific">Aquincola tertiaricarbonis</name>
    <dbReference type="NCBI Taxonomy" id="391953"/>
    <lineage>
        <taxon>Bacteria</taxon>
        <taxon>Pseudomonadati</taxon>
        <taxon>Pseudomonadota</taxon>
        <taxon>Betaproteobacteria</taxon>
        <taxon>Burkholderiales</taxon>
        <taxon>Sphaerotilaceae</taxon>
        <taxon>Aquincola</taxon>
    </lineage>
</organism>
<evidence type="ECO:0000256" key="7">
    <source>
        <dbReference type="ARBA" id="ARBA00023136"/>
    </source>
</evidence>
<evidence type="ECO:0000256" key="8">
    <source>
        <dbReference type="ARBA" id="ARBA00023237"/>
    </source>
</evidence>
<keyword evidence="7" id="KW-0472">Membrane</keyword>
<dbReference type="PROSITE" id="PS51257">
    <property type="entry name" value="PROKAR_LIPOPROTEIN"/>
    <property type="match status" value="1"/>
</dbReference>
<dbReference type="PANTHER" id="PTHR34597">
    <property type="entry name" value="SLR1661 PROTEIN"/>
    <property type="match status" value="1"/>
</dbReference>